<accession>A0A3P7LER0</accession>
<evidence type="ECO:0000313" key="2">
    <source>
        <dbReference type="EMBL" id="VDN15344.1"/>
    </source>
</evidence>
<dbReference type="Proteomes" id="UP000281553">
    <property type="component" value="Unassembled WGS sequence"/>
</dbReference>
<feature type="transmembrane region" description="Helical" evidence="1">
    <location>
        <begin position="6"/>
        <end position="39"/>
    </location>
</feature>
<keyword evidence="3" id="KW-1185">Reference proteome</keyword>
<keyword evidence="1" id="KW-0812">Transmembrane</keyword>
<keyword evidence="1" id="KW-0472">Membrane</keyword>
<name>A0A3P7LER0_DIBLA</name>
<evidence type="ECO:0000313" key="3">
    <source>
        <dbReference type="Proteomes" id="UP000281553"/>
    </source>
</evidence>
<gene>
    <name evidence="2" type="ORF">DILT_LOCUS11175</name>
</gene>
<sequence length="155" mass="16548">MILSLFGLIAASCLIKVLLIIYAILLGILLLGQVVAIIVLATQKQMAKCCGLNSGADFGGTSMLICCALDGSKKPLDPTCAITQTTTNSFYFTGCYGVLSAEFLNWINIIIICVAVGIGIQVDDMSSNIILHDFQCFMLVLPGSCCYRGCFPCDK</sequence>
<reference evidence="2 3" key="1">
    <citation type="submission" date="2018-11" db="EMBL/GenBank/DDBJ databases">
        <authorList>
            <consortium name="Pathogen Informatics"/>
        </authorList>
    </citation>
    <scope>NUCLEOTIDE SEQUENCE [LARGE SCALE GENOMIC DNA]</scope>
</reference>
<protein>
    <recommendedName>
        <fullName evidence="4">Tetraspanin</fullName>
    </recommendedName>
</protein>
<organism evidence="2 3">
    <name type="scientific">Dibothriocephalus latus</name>
    <name type="common">Fish tapeworm</name>
    <name type="synonym">Diphyllobothrium latum</name>
    <dbReference type="NCBI Taxonomy" id="60516"/>
    <lineage>
        <taxon>Eukaryota</taxon>
        <taxon>Metazoa</taxon>
        <taxon>Spiralia</taxon>
        <taxon>Lophotrochozoa</taxon>
        <taxon>Platyhelminthes</taxon>
        <taxon>Cestoda</taxon>
        <taxon>Eucestoda</taxon>
        <taxon>Diphyllobothriidea</taxon>
        <taxon>Diphyllobothriidae</taxon>
        <taxon>Dibothriocephalus</taxon>
    </lineage>
</organism>
<evidence type="ECO:0000256" key="1">
    <source>
        <dbReference type="SAM" id="Phobius"/>
    </source>
</evidence>
<proteinExistence type="predicted"/>
<dbReference type="OrthoDB" id="6279736at2759"/>
<dbReference type="EMBL" id="UYRU01062199">
    <property type="protein sequence ID" value="VDN15344.1"/>
    <property type="molecule type" value="Genomic_DNA"/>
</dbReference>
<dbReference type="AlphaFoldDB" id="A0A3P7LER0"/>
<evidence type="ECO:0008006" key="4">
    <source>
        <dbReference type="Google" id="ProtNLM"/>
    </source>
</evidence>
<keyword evidence="1" id="KW-1133">Transmembrane helix</keyword>